<dbReference type="EMBL" id="SSGG01000029">
    <property type="protein sequence ID" value="TXI38191.1"/>
    <property type="molecule type" value="Genomic_DNA"/>
</dbReference>
<gene>
    <name evidence="2" type="ORF">E6Q51_01675</name>
</gene>
<protein>
    <submittedName>
        <fullName evidence="2">Uncharacterized protein</fullName>
    </submittedName>
</protein>
<sequence>MTTGVILGSNEQPVDQSESLVFSPNRIQDTNIGDVQVEQKMKPSDISRNDLSGRPNIEL</sequence>
<reference evidence="2 3" key="1">
    <citation type="submission" date="2018-09" db="EMBL/GenBank/DDBJ databases">
        <title>Metagenome Assembled Genomes from an Advanced Water Purification Facility.</title>
        <authorList>
            <person name="Stamps B.W."/>
            <person name="Spear J.R."/>
        </authorList>
    </citation>
    <scope>NUCLEOTIDE SEQUENCE [LARGE SCALE GENOMIC DNA]</scope>
    <source>
        <strain evidence="2">Bin_42_2</strain>
    </source>
</reference>
<evidence type="ECO:0000313" key="3">
    <source>
        <dbReference type="Proteomes" id="UP000321374"/>
    </source>
</evidence>
<name>A0A5C7WJD9_METME</name>
<evidence type="ECO:0000313" key="2">
    <source>
        <dbReference type="EMBL" id="TXI38191.1"/>
    </source>
</evidence>
<dbReference type="RefSeq" id="WP_124552226.1">
    <property type="nucleotide sequence ID" value="NZ_CP033953.1"/>
</dbReference>
<comment type="caution">
    <text evidence="2">The sequence shown here is derived from an EMBL/GenBank/DDBJ whole genome shotgun (WGS) entry which is preliminary data.</text>
</comment>
<feature type="region of interest" description="Disordered" evidence="1">
    <location>
        <begin position="37"/>
        <end position="59"/>
    </location>
</feature>
<proteinExistence type="predicted"/>
<dbReference type="Proteomes" id="UP000321374">
    <property type="component" value="Unassembled WGS sequence"/>
</dbReference>
<evidence type="ECO:0000256" key="1">
    <source>
        <dbReference type="SAM" id="MobiDB-lite"/>
    </source>
</evidence>
<dbReference type="AlphaFoldDB" id="A0A5C7WJD9"/>
<accession>A0A5C7WJD9</accession>
<feature type="compositionally biased region" description="Basic and acidic residues" evidence="1">
    <location>
        <begin position="37"/>
        <end position="48"/>
    </location>
</feature>
<organism evidence="2 3">
    <name type="scientific">Methylophilus methylotrophus</name>
    <name type="common">Bacterium W3A1</name>
    <dbReference type="NCBI Taxonomy" id="17"/>
    <lineage>
        <taxon>Bacteria</taxon>
        <taxon>Pseudomonadati</taxon>
        <taxon>Pseudomonadota</taxon>
        <taxon>Betaproteobacteria</taxon>
        <taxon>Nitrosomonadales</taxon>
        <taxon>Methylophilaceae</taxon>
        <taxon>Methylophilus</taxon>
    </lineage>
</organism>
<feature type="region of interest" description="Disordered" evidence="1">
    <location>
        <begin position="1"/>
        <end position="22"/>
    </location>
</feature>